<dbReference type="Proteomes" id="UP000295719">
    <property type="component" value="Unassembled WGS sequence"/>
</dbReference>
<gene>
    <name evidence="3" type="ORF">EDC52_103415</name>
</gene>
<dbReference type="InterPro" id="IPR006842">
    <property type="entry name" value="Transposase_31"/>
</dbReference>
<name>A0A4R3Z392_9GAMM</name>
<sequence length="309" mass="35362">MNGVNMSQHSLSQHDALFKKFLGDIDIARDFFQIHLPANLKQKCDFSTLSLMPGSFIEDNLRHQCSDMLYMLQTTAGNGYIYCLLEHQSRPEKQMAFRLMRYSIAAMHQHLGQGHSLLPVVIPLLFYHGSTSPYPYSNCWLNGFSDPSLAALVYASDFPLIDITVIPDQEILTHRHVALLELVQKHIRTRDIAEIGHALGDLMRHQSLKPEIFRALMYYIFERGFVSDHGQFLQAITERTNVNQEDMMAIGPTLRECGRQEGLQEGLKEGRQESTRFIAWQLMVNGVEREVIKRSTGLTEKELAQITRP</sequence>
<comment type="caution">
    <text evidence="3">The sequence shown here is derived from an EMBL/GenBank/DDBJ whole genome shotgun (WGS) entry which is preliminary data.</text>
</comment>
<dbReference type="GO" id="GO:0006310">
    <property type="term" value="P:DNA recombination"/>
    <property type="evidence" value="ECO:0007669"/>
    <property type="project" value="TreeGrafter"/>
</dbReference>
<dbReference type="GO" id="GO:1990238">
    <property type="term" value="F:double-stranded DNA endonuclease activity"/>
    <property type="evidence" value="ECO:0007669"/>
    <property type="project" value="TreeGrafter"/>
</dbReference>
<dbReference type="InterPro" id="IPR010106">
    <property type="entry name" value="RpnA"/>
</dbReference>
<proteinExistence type="inferred from homology"/>
<dbReference type="PANTHER" id="PTHR34611">
    <property type="match status" value="1"/>
</dbReference>
<dbReference type="PANTHER" id="PTHR34611:SF2">
    <property type="entry name" value="INACTIVE RECOMBINATION-PROMOTING NUCLEASE-LIKE PROTEIN RPNE-RELATED"/>
    <property type="match status" value="1"/>
</dbReference>
<evidence type="ECO:0000256" key="1">
    <source>
        <dbReference type="ARBA" id="ARBA00009787"/>
    </source>
</evidence>
<reference evidence="3 4" key="1">
    <citation type="submission" date="2019-03" db="EMBL/GenBank/DDBJ databases">
        <title>Genomic Encyclopedia of Type Strains, Phase IV (KMG-IV): sequencing the most valuable type-strain genomes for metagenomic binning, comparative biology and taxonomic classification.</title>
        <authorList>
            <person name="Goeker M."/>
        </authorList>
    </citation>
    <scope>NUCLEOTIDE SEQUENCE [LARGE SCALE GENOMIC DNA]</scope>
    <source>
        <strain evidence="3 4">DSM 19580</strain>
    </source>
</reference>
<evidence type="ECO:0000259" key="2">
    <source>
        <dbReference type="Pfam" id="PF04754"/>
    </source>
</evidence>
<dbReference type="EMBL" id="SMCR01000003">
    <property type="protein sequence ID" value="TCV98323.1"/>
    <property type="molecule type" value="Genomic_DNA"/>
</dbReference>
<evidence type="ECO:0000313" key="3">
    <source>
        <dbReference type="EMBL" id="TCV98323.1"/>
    </source>
</evidence>
<comment type="similarity">
    <text evidence="1">Belongs to the Rpn/YhgA-like nuclease family.</text>
</comment>
<dbReference type="InterPro" id="IPR051699">
    <property type="entry name" value="Rpn/YhgA-like_nuclease"/>
</dbReference>
<feature type="domain" description="Transposase (putative) YhgA-like" evidence="2">
    <location>
        <begin position="13"/>
        <end position="207"/>
    </location>
</feature>
<keyword evidence="4" id="KW-1185">Reference proteome</keyword>
<evidence type="ECO:0000313" key="4">
    <source>
        <dbReference type="Proteomes" id="UP000295719"/>
    </source>
</evidence>
<organism evidence="3 4">
    <name type="scientific">Biostraticola tofi</name>
    <dbReference type="NCBI Taxonomy" id="466109"/>
    <lineage>
        <taxon>Bacteria</taxon>
        <taxon>Pseudomonadati</taxon>
        <taxon>Pseudomonadota</taxon>
        <taxon>Gammaproteobacteria</taxon>
        <taxon>Enterobacterales</taxon>
        <taxon>Bruguierivoracaceae</taxon>
        <taxon>Biostraticola</taxon>
    </lineage>
</organism>
<accession>A0A4R3Z392</accession>
<dbReference type="NCBIfam" id="TIGR01784">
    <property type="entry name" value="T_den_put_tspse"/>
    <property type="match status" value="1"/>
</dbReference>
<dbReference type="AlphaFoldDB" id="A0A4R3Z392"/>
<dbReference type="Pfam" id="PF04754">
    <property type="entry name" value="Transposase_31"/>
    <property type="match status" value="1"/>
</dbReference>
<protein>
    <submittedName>
        <fullName evidence="3">Putative transposase/invertase (TIGR01784 family)</fullName>
    </submittedName>
</protein>